<reference evidence="1 2" key="1">
    <citation type="journal article" date="2015" name="Fungal Genet. Biol.">
        <title>Evolution of novel wood decay mechanisms in Agaricales revealed by the genome sequences of Fistulina hepatica and Cylindrobasidium torrendii.</title>
        <authorList>
            <person name="Floudas D."/>
            <person name="Held B.W."/>
            <person name="Riley R."/>
            <person name="Nagy L.G."/>
            <person name="Koehler G."/>
            <person name="Ransdell A.S."/>
            <person name="Younus H."/>
            <person name="Chow J."/>
            <person name="Chiniquy J."/>
            <person name="Lipzen A."/>
            <person name="Tritt A."/>
            <person name="Sun H."/>
            <person name="Haridas S."/>
            <person name="LaButti K."/>
            <person name="Ohm R.A."/>
            <person name="Kues U."/>
            <person name="Blanchette R.A."/>
            <person name="Grigoriev I.V."/>
            <person name="Minto R.E."/>
            <person name="Hibbett D.S."/>
        </authorList>
    </citation>
    <scope>NUCLEOTIDE SEQUENCE [LARGE SCALE GENOMIC DNA]</scope>
    <source>
        <strain evidence="1 2">ATCC 64428</strain>
    </source>
</reference>
<evidence type="ECO:0000313" key="2">
    <source>
        <dbReference type="Proteomes" id="UP000054144"/>
    </source>
</evidence>
<protein>
    <submittedName>
        <fullName evidence="1">Uncharacterized protein</fullName>
    </submittedName>
</protein>
<proteinExistence type="predicted"/>
<sequence length="888" mass="99879">MASALISIPCVLFPHRSSIARDFLLIDVEVPHQPFLNLKDLLETVSLTHVEVCRPNGGICDLQLGSGSVLLAQLEVGDAGPDFQSIAAVVQQLCNNGPKLGHLLGASDNVFDHFKARNNSTDNLTTFLFIRVRSRHASQEPQASSISPVPLSQLQHTANADKAEITKRSPPTPEVNYTHKKARVKCNIELQSLGQNVFRIKKHNSDSTFANSWNKLLIKSCQSFRDIILGSTKTHRWAYYVVSYVYTTNAHGRCFKLSLRLAQPPEGFRVLVVISNVDAPFCEALDLAFNDPTSGNYVSPNEVLDAIRLDLFRAIKPFYPDLIDKIVVCGESTAILPELRAIINLEDVSAEFVPILYVDEARVLLKQLVNLSDRRIGRRINQRAELQKMLKFAGVGQNGDALRMDLGSLFLDRIRSNLQLYTYSRLPCVLPLSNETVRRERVLANIAVRSSREAQSFLGKLALEVVGSGHTFKSLDPSPWGNVLPWTSRLAHGVRRSPFIVEVAFVPDDTVLHLLLEWGIVTEVRTDAGTSKFAVTNELMRQHLLTRETATSRRFKASLRSPPTDEHEFSLAIRHAIETVYRDIPTRAATTSSEAKLQVLLEILLSVGFDNSQPKTHCFGEVHARHEGKSKYMDIVLFFDSTVHILELKVVRLRNLFCSIHGGLGMSPVSKRGSRNPTGKQLADFRKRLTQFQLTGWDGTDGNEYRYNVAELAKLKKRTESRRPSKEPLKWHELFYTHISDDNSNGELHHVQELLWDARSQVSNYGELVLSKKVEKGKIKSGVTDERIREVGPLNVKKVKTWVIVDLGGAKVLMKKTLEYDCEIVLGGETTGTTEHAVYLVPDKETKKIYRAIRMRGWQSVRSQVLYLREKNMKPLLLNLQSPLKPEA</sequence>
<name>A0A0D7AQR3_9AGAR</name>
<dbReference type="EMBL" id="KN881592">
    <property type="protein sequence ID" value="KIY53676.1"/>
    <property type="molecule type" value="Genomic_DNA"/>
</dbReference>
<dbReference type="Proteomes" id="UP000054144">
    <property type="component" value="Unassembled WGS sequence"/>
</dbReference>
<gene>
    <name evidence="1" type="ORF">FISHEDRAFT_55014</name>
</gene>
<accession>A0A0D7AQR3</accession>
<organism evidence="1 2">
    <name type="scientific">Fistulina hepatica ATCC 64428</name>
    <dbReference type="NCBI Taxonomy" id="1128425"/>
    <lineage>
        <taxon>Eukaryota</taxon>
        <taxon>Fungi</taxon>
        <taxon>Dikarya</taxon>
        <taxon>Basidiomycota</taxon>
        <taxon>Agaricomycotina</taxon>
        <taxon>Agaricomycetes</taxon>
        <taxon>Agaricomycetidae</taxon>
        <taxon>Agaricales</taxon>
        <taxon>Fistulinaceae</taxon>
        <taxon>Fistulina</taxon>
    </lineage>
</organism>
<keyword evidence="2" id="KW-1185">Reference proteome</keyword>
<dbReference type="AlphaFoldDB" id="A0A0D7AQR3"/>
<evidence type="ECO:0000313" key="1">
    <source>
        <dbReference type="EMBL" id="KIY53676.1"/>
    </source>
</evidence>